<dbReference type="SUPFAM" id="SSF48452">
    <property type="entry name" value="TPR-like"/>
    <property type="match status" value="1"/>
</dbReference>
<reference evidence="1 2" key="1">
    <citation type="journal article" date="2013" name="Stand. Genomic Sci.">
        <title>Genomic Encyclopedia of Type Strains, Phase I: The one thousand microbial genomes (KMG-I) project.</title>
        <authorList>
            <person name="Kyrpides N.C."/>
            <person name="Woyke T."/>
            <person name="Eisen J.A."/>
            <person name="Garrity G."/>
            <person name="Lilburn T.G."/>
            <person name="Beck B.J."/>
            <person name="Whitman W.B."/>
            <person name="Hugenholtz P."/>
            <person name="Klenk H.P."/>
        </authorList>
    </citation>
    <scope>NUCLEOTIDE SEQUENCE [LARGE SCALE GENOMIC DNA]</scope>
    <source>
        <strain evidence="1 2">DSM 45044</strain>
    </source>
</reference>
<dbReference type="AlphaFoldDB" id="A0A562VCM2"/>
<protein>
    <submittedName>
        <fullName evidence="1">Tetratricopeptide repeat protein</fullName>
    </submittedName>
</protein>
<dbReference type="RefSeq" id="WP_244615694.1">
    <property type="nucleotide sequence ID" value="NZ_BAABIJ010000001.1"/>
</dbReference>
<organism evidence="1 2">
    <name type="scientific">Stackebrandtia albiflava</name>
    <dbReference type="NCBI Taxonomy" id="406432"/>
    <lineage>
        <taxon>Bacteria</taxon>
        <taxon>Bacillati</taxon>
        <taxon>Actinomycetota</taxon>
        <taxon>Actinomycetes</taxon>
        <taxon>Glycomycetales</taxon>
        <taxon>Glycomycetaceae</taxon>
        <taxon>Stackebrandtia</taxon>
    </lineage>
</organism>
<proteinExistence type="predicted"/>
<keyword evidence="2" id="KW-1185">Reference proteome</keyword>
<comment type="caution">
    <text evidence="1">The sequence shown here is derived from an EMBL/GenBank/DDBJ whole genome shotgun (WGS) entry which is preliminary data.</text>
</comment>
<gene>
    <name evidence="1" type="ORF">LX16_1323</name>
</gene>
<sequence>MRYQRGVQFFEAGDYITAAKWLVEVVEAAPTHLAARLLLARAYYHSAQLGRAEEQLRHVLDQNPAEPYAHLMLGRTLQRLSRPEEATGHMRLAAAMTGGSLDG</sequence>
<dbReference type="EMBL" id="VLLL01000005">
    <property type="protein sequence ID" value="TWJ15612.1"/>
    <property type="molecule type" value="Genomic_DNA"/>
</dbReference>
<dbReference type="Proteomes" id="UP000321617">
    <property type="component" value="Unassembled WGS sequence"/>
</dbReference>
<evidence type="ECO:0000313" key="2">
    <source>
        <dbReference type="Proteomes" id="UP000321617"/>
    </source>
</evidence>
<dbReference type="InterPro" id="IPR011990">
    <property type="entry name" value="TPR-like_helical_dom_sf"/>
</dbReference>
<name>A0A562VCM2_9ACTN</name>
<evidence type="ECO:0000313" key="1">
    <source>
        <dbReference type="EMBL" id="TWJ15612.1"/>
    </source>
</evidence>
<accession>A0A562VCM2</accession>
<dbReference type="Pfam" id="PF14559">
    <property type="entry name" value="TPR_19"/>
    <property type="match status" value="1"/>
</dbReference>
<dbReference type="Gene3D" id="1.25.40.10">
    <property type="entry name" value="Tetratricopeptide repeat domain"/>
    <property type="match status" value="1"/>
</dbReference>